<dbReference type="HOGENOM" id="CLU_672180_0_0_9"/>
<evidence type="ECO:0000313" key="4">
    <source>
        <dbReference type="Proteomes" id="UP000008544"/>
    </source>
</evidence>
<keyword evidence="1" id="KW-0472">Membrane</keyword>
<reference evidence="3 4" key="2">
    <citation type="journal article" date="2008" name="Science">
        <title>Environmental genomics reveals a single-species ecosystem deep within Earth.</title>
        <authorList>
            <person name="Chivian D."/>
            <person name="Brodie E.L."/>
            <person name="Alm E.J."/>
            <person name="Culley D.E."/>
            <person name="Dehal P.S."/>
            <person name="Desantis T.Z."/>
            <person name="Gihring T.M."/>
            <person name="Lapidus A."/>
            <person name="Lin L.H."/>
            <person name="Lowry S.R."/>
            <person name="Moser D.P."/>
            <person name="Richardson P.M."/>
            <person name="Southam G."/>
            <person name="Wanger G."/>
            <person name="Pratt L.M."/>
            <person name="Andersen G.L."/>
            <person name="Hazen T.C."/>
            <person name="Brockman F.J."/>
            <person name="Arkin A.P."/>
            <person name="Onstott T.C."/>
        </authorList>
    </citation>
    <scope>NUCLEOTIDE SEQUENCE [LARGE SCALE GENOMIC DNA]</scope>
    <source>
        <strain evidence="3 4">MP104C</strain>
    </source>
</reference>
<dbReference type="RefSeq" id="WP_012302072.1">
    <property type="nucleotide sequence ID" value="NC_010424.1"/>
</dbReference>
<protein>
    <recommendedName>
        <fullName evidence="2">Type 4 fimbrial biogenesis protein PilX N-terminal domain-containing protein</fullName>
    </recommendedName>
</protein>
<proteinExistence type="predicted"/>
<evidence type="ECO:0000313" key="3">
    <source>
        <dbReference type="EMBL" id="ACA59486.1"/>
    </source>
</evidence>
<gene>
    <name evidence="3" type="ordered locus">Daud_0974</name>
</gene>
<keyword evidence="4" id="KW-1185">Reference proteome</keyword>
<dbReference type="KEGG" id="dau:Daud_0974"/>
<evidence type="ECO:0000256" key="1">
    <source>
        <dbReference type="SAM" id="Phobius"/>
    </source>
</evidence>
<dbReference type="STRING" id="477974.Daud_0974"/>
<dbReference type="Proteomes" id="UP000008544">
    <property type="component" value="Chromosome"/>
</dbReference>
<dbReference type="Pfam" id="PF14341">
    <property type="entry name" value="PilX_N"/>
    <property type="match status" value="1"/>
</dbReference>
<keyword evidence="1" id="KW-0812">Transmembrane</keyword>
<dbReference type="InterPro" id="IPR025746">
    <property type="entry name" value="PilX_N_dom"/>
</dbReference>
<sequence>MVRNREGEAGQALVLVTMVVAIAIVVASALVTLGTGAVRVARAHTDDVKAYYIAEAGMERALAQLRLQPSWEGFVGNWEGFDPADGSVAFGGGKYAFEVAAGEWDSNMRREVTITSVGSYGSAQKTLVMPVRVELHEAVWNWPGLFVDGTTTQSWLGSLSLEITDEILENIGKVFVRGSLSVGGNARLTGNSLHVLGDLSVSGNARVIMNEVKVGGSITGPINDPSGKGIQVPTPGDCQSGLDPFPGEPPEVLTEQMLQYYNDLVQDEYLTTWDSSHLSSLEGIYRHVGDLTLSGEYAGYGTIIATGNITITRNLTKTTGASGSLRLISLGEQVKVQTCTLEADVIARKLCLNGNAGLKGTVIAQNVVLSGGGNGVNFEYDPGRILTNGMALPGTEVKILGWREKYGVF</sequence>
<reference evidence="4" key="1">
    <citation type="submission" date="2007-10" db="EMBL/GenBank/DDBJ databases">
        <title>Complete sequence of chromosome of Desulforudis audaxviator MP104C.</title>
        <authorList>
            <person name="Copeland A."/>
            <person name="Lucas S."/>
            <person name="Lapidus A."/>
            <person name="Barry K."/>
            <person name="Glavina del Rio T."/>
            <person name="Dalin E."/>
            <person name="Tice H."/>
            <person name="Bruce D."/>
            <person name="Pitluck S."/>
            <person name="Lowry S.R."/>
            <person name="Larimer F."/>
            <person name="Land M.L."/>
            <person name="Hauser L."/>
            <person name="Kyrpides N."/>
            <person name="Ivanova N.N."/>
            <person name="Richardson P."/>
        </authorList>
    </citation>
    <scope>NUCLEOTIDE SEQUENCE [LARGE SCALE GENOMIC DNA]</scope>
    <source>
        <strain evidence="4">MP104C</strain>
    </source>
</reference>
<dbReference type="EMBL" id="CP000860">
    <property type="protein sequence ID" value="ACA59486.1"/>
    <property type="molecule type" value="Genomic_DNA"/>
</dbReference>
<name>B1I3E1_DESAP</name>
<dbReference type="AlphaFoldDB" id="B1I3E1"/>
<feature type="transmembrane region" description="Helical" evidence="1">
    <location>
        <begin position="12"/>
        <end position="33"/>
    </location>
</feature>
<organism evidence="3 4">
    <name type="scientific">Desulforudis audaxviator (strain MP104C)</name>
    <dbReference type="NCBI Taxonomy" id="477974"/>
    <lineage>
        <taxon>Bacteria</taxon>
        <taxon>Bacillati</taxon>
        <taxon>Bacillota</taxon>
        <taxon>Clostridia</taxon>
        <taxon>Thermoanaerobacterales</taxon>
        <taxon>Candidatus Desulforudaceae</taxon>
        <taxon>Candidatus Desulforudis</taxon>
    </lineage>
</organism>
<dbReference type="OrthoDB" id="1805126at2"/>
<dbReference type="eggNOG" id="COG4726">
    <property type="taxonomic scope" value="Bacteria"/>
</dbReference>
<accession>B1I3E1</accession>
<keyword evidence="1" id="KW-1133">Transmembrane helix</keyword>
<evidence type="ECO:0000259" key="2">
    <source>
        <dbReference type="Pfam" id="PF14341"/>
    </source>
</evidence>
<feature type="domain" description="Type 4 fimbrial biogenesis protein PilX N-terminal" evidence="2">
    <location>
        <begin position="9"/>
        <end position="59"/>
    </location>
</feature>